<proteinExistence type="predicted"/>
<keyword evidence="1" id="KW-0472">Membrane</keyword>
<sequence>MSSSYYFSTVSSASLNTSVNMSEEDGTTSSHCHEGSLTGPYSIIVQAILAFIAFSFLILKRLREPLEERRPWMVWFFDTSKQALSAMFIHFSNIFVASAETSAKHTDPCSWYTINFLLDSTIGILIIYVAVKFSSAIIAALNCNTLRFGEYGNPPKWDAWFGQCAIYLLITLVEKTVIFVLASLDFFVRLARNLLNFIRNEKLELLLVMLVIPFVVNAIIFWVVDNFLMRKRRKAKKENSELNTEVHYRKKQNPNDGNLPSELEILLMDEEEISIRNGNHFAERI</sequence>
<dbReference type="Proteomes" id="UP001152320">
    <property type="component" value="Chromosome 2"/>
</dbReference>
<name>A0A9Q1HJB6_HOLLE</name>
<keyword evidence="1" id="KW-0812">Transmembrane</keyword>
<feature type="transmembrane region" description="Helical" evidence="1">
    <location>
        <begin position="164"/>
        <end position="184"/>
    </location>
</feature>
<comment type="caution">
    <text evidence="2">The sequence shown here is derived from an EMBL/GenBank/DDBJ whole genome shotgun (WGS) entry which is preliminary data.</text>
</comment>
<dbReference type="InterPro" id="IPR022127">
    <property type="entry name" value="STIMATE/YPL162C"/>
</dbReference>
<dbReference type="EMBL" id="JAIZAY010000002">
    <property type="protein sequence ID" value="KAJ8047835.1"/>
    <property type="molecule type" value="Genomic_DNA"/>
</dbReference>
<dbReference type="Pfam" id="PF12400">
    <property type="entry name" value="STIMATE"/>
    <property type="match status" value="1"/>
</dbReference>
<feature type="transmembrane region" description="Helical" evidence="1">
    <location>
        <begin position="122"/>
        <end position="143"/>
    </location>
</feature>
<reference evidence="2" key="1">
    <citation type="submission" date="2021-10" db="EMBL/GenBank/DDBJ databases">
        <title>Tropical sea cucumber genome reveals ecological adaptation and Cuvierian tubules defense mechanism.</title>
        <authorList>
            <person name="Chen T."/>
        </authorList>
    </citation>
    <scope>NUCLEOTIDE SEQUENCE</scope>
    <source>
        <strain evidence="2">Nanhai2018</strain>
        <tissue evidence="2">Muscle</tissue>
    </source>
</reference>
<dbReference type="OrthoDB" id="431202at2759"/>
<evidence type="ECO:0000313" key="2">
    <source>
        <dbReference type="EMBL" id="KAJ8047835.1"/>
    </source>
</evidence>
<evidence type="ECO:0000256" key="1">
    <source>
        <dbReference type="SAM" id="Phobius"/>
    </source>
</evidence>
<protein>
    <submittedName>
        <fullName evidence="2">Store-operated calcium entry regulator STIMATE</fullName>
    </submittedName>
</protein>
<feature type="transmembrane region" description="Helical" evidence="1">
    <location>
        <begin position="204"/>
        <end position="224"/>
    </location>
</feature>
<organism evidence="2 3">
    <name type="scientific">Holothuria leucospilota</name>
    <name type="common">Black long sea cucumber</name>
    <name type="synonym">Mertensiothuria leucospilota</name>
    <dbReference type="NCBI Taxonomy" id="206669"/>
    <lineage>
        <taxon>Eukaryota</taxon>
        <taxon>Metazoa</taxon>
        <taxon>Echinodermata</taxon>
        <taxon>Eleutherozoa</taxon>
        <taxon>Echinozoa</taxon>
        <taxon>Holothuroidea</taxon>
        <taxon>Aspidochirotacea</taxon>
        <taxon>Aspidochirotida</taxon>
        <taxon>Holothuriidae</taxon>
        <taxon>Holothuria</taxon>
    </lineage>
</organism>
<accession>A0A9Q1HJB6</accession>
<dbReference type="PANTHER" id="PTHR31735">
    <property type="entry name" value="VACUOLAR MEMBRANE PROTEIN YPL162C"/>
    <property type="match status" value="1"/>
</dbReference>
<evidence type="ECO:0000313" key="3">
    <source>
        <dbReference type="Proteomes" id="UP001152320"/>
    </source>
</evidence>
<gene>
    <name evidence="2" type="ORF">HOLleu_06945</name>
</gene>
<dbReference type="GO" id="GO:0016020">
    <property type="term" value="C:membrane"/>
    <property type="evidence" value="ECO:0007669"/>
    <property type="project" value="TreeGrafter"/>
</dbReference>
<keyword evidence="1" id="KW-1133">Transmembrane helix</keyword>
<keyword evidence="3" id="KW-1185">Reference proteome</keyword>
<dbReference type="PANTHER" id="PTHR31735:SF1">
    <property type="entry name" value="VACUOLAR MEMBRANE PROTEIN YPL162C"/>
    <property type="match status" value="1"/>
</dbReference>
<feature type="transmembrane region" description="Helical" evidence="1">
    <location>
        <begin position="43"/>
        <end position="62"/>
    </location>
</feature>
<feature type="transmembrane region" description="Helical" evidence="1">
    <location>
        <begin position="83"/>
        <end position="102"/>
    </location>
</feature>
<dbReference type="AlphaFoldDB" id="A0A9Q1HJB6"/>